<dbReference type="Proteomes" id="UP001652600">
    <property type="component" value="Chromosome 5"/>
</dbReference>
<evidence type="ECO:0000313" key="10">
    <source>
        <dbReference type="Proteomes" id="UP001652600"/>
    </source>
</evidence>
<evidence type="ECO:0000256" key="2">
    <source>
        <dbReference type="ARBA" id="ARBA00022614"/>
    </source>
</evidence>
<evidence type="ECO:0000313" key="13">
    <source>
        <dbReference type="RefSeq" id="XP_016899499.2"/>
    </source>
</evidence>
<dbReference type="InterPro" id="IPR032675">
    <property type="entry name" value="LRR_dom_sf"/>
</dbReference>
<dbReference type="InterPro" id="IPR027417">
    <property type="entry name" value="P-loop_NTPase"/>
</dbReference>
<gene>
    <name evidence="11 12 13 14" type="primary">LOC103485808</name>
</gene>
<dbReference type="PANTHER" id="PTHR33463">
    <property type="entry name" value="NB-ARC DOMAIN-CONTAINING PROTEIN-RELATED"/>
    <property type="match status" value="1"/>
</dbReference>
<dbReference type="GO" id="GO:0005524">
    <property type="term" value="F:ATP binding"/>
    <property type="evidence" value="ECO:0007669"/>
    <property type="project" value="UniProtKB-KW"/>
</dbReference>
<evidence type="ECO:0000256" key="3">
    <source>
        <dbReference type="ARBA" id="ARBA00022737"/>
    </source>
</evidence>
<dbReference type="SUPFAM" id="SSF52540">
    <property type="entry name" value="P-loop containing nucleoside triphosphate hydrolases"/>
    <property type="match status" value="1"/>
</dbReference>
<dbReference type="Gene3D" id="3.80.10.10">
    <property type="entry name" value="Ribonuclease Inhibitor"/>
    <property type="match status" value="4"/>
</dbReference>
<dbReference type="InterPro" id="IPR057135">
    <property type="entry name" value="At4g27190-like_LRR"/>
</dbReference>
<dbReference type="SUPFAM" id="SSF52047">
    <property type="entry name" value="RNI-like"/>
    <property type="match status" value="1"/>
</dbReference>
<evidence type="ECO:0000256" key="1">
    <source>
        <dbReference type="ARBA" id="ARBA00008894"/>
    </source>
</evidence>
<keyword evidence="2" id="KW-0433">Leucine-rich repeat</keyword>
<evidence type="ECO:0000313" key="14">
    <source>
        <dbReference type="RefSeq" id="XP_050940937.1"/>
    </source>
</evidence>
<dbReference type="Gramene" id="MELO3C008572.2.1">
    <property type="protein sequence ID" value="MELO3C008572.2.1"/>
    <property type="gene ID" value="MELO3C008572.2"/>
</dbReference>
<dbReference type="Gene3D" id="1.10.8.430">
    <property type="entry name" value="Helical domain of apoptotic protease-activating factors"/>
    <property type="match status" value="1"/>
</dbReference>
<evidence type="ECO:0000313" key="11">
    <source>
        <dbReference type="RefSeq" id="XP_008441731.2"/>
    </source>
</evidence>
<dbReference type="KEGG" id="cmo:103485808"/>
<evidence type="ECO:0000313" key="12">
    <source>
        <dbReference type="RefSeq" id="XP_008441734.2"/>
    </source>
</evidence>
<keyword evidence="4" id="KW-0547">Nucleotide-binding</keyword>
<dbReference type="InterPro" id="IPR055414">
    <property type="entry name" value="LRR_R13L4/SHOC2-like"/>
</dbReference>
<keyword evidence="10" id="KW-1185">Reference proteome</keyword>
<feature type="domain" description="Disease resistance protein At4g27190-like leucine-rich repeats" evidence="8">
    <location>
        <begin position="1122"/>
        <end position="1238"/>
    </location>
</feature>
<sequence length="1417" mass="164015">MDIISPFIGAIVEYTIHPIGRQLSYLFFIRRNIQNLKSRVETLKYLKESVLHKVNEARRNAENIESGVQNWLTKADSIIEKSETLLNNLAQQDGLCLNLVQRHKLSRKTVKLGDEVVEIKNEGNFDRVSYRVALLEVELESSKAKTSDFVNFESRKPTIDKIIGALMDDNVHKIGVYGMGGVGKTMLVKEISKLAMERKLFDEVVTSTISQTPDIKRIQGQLGDKLGLKFDQETEEGRALMLQKRLKMERRIFIVLDDVWKQIDLETIGIPSIEDQLGCKILFTSRDFSVLFNDMCADEIFEIKVLQEDETWRLFKKMGGEIVETSDLRSIAVEIARECARLPIAITTLAKTLRNKPLSIWKDALTQLKNPVVVNIRGMNEKVYSSLKLSYDQLDCEEAKLLLLLCSMFPEDCIINNVEHLHVYAMGMGFLYGVDTVTQARHRITKLVDDLISSSLLLKESTDGLGECVRMHDLIRDLAILIASKDDHIRTLSFSKGLDESWPEKEMSGDHTVVYLNVEGLCNPPKKLMLPKVQLLVLHGPLLLDRYELSKTFFQETKELKIVEIIDMEFSLETTTFHSFEKLQALHLFRCRLGNIDRIGHLNSLEILNFRGSNIRKIPMSISQLTQLKVLGLSDCSKLKVIPPNVLFNLKNLEELYLRGFDGWEREDLNEGRKNASLSELKHLVRLCVLTLWIQDENTMPKQLFSRLLNLEKFDITIGCAPRGFWSMEISRVLCLKMAETGTDIDNGINMLLKRSEELHLVGSVGARVLPFELKENETLHLKKLYIYDNSKFQHFNLEQKNPFQNVWSKLEYLKLSNLENLESIFHCDHVRGSQLNKLKVIKLLGCNKLRSLFYYSILDDLFHLEEIKIIGCAMMRTIVGNEKATEKIELASLKYLTLMDLPRLHSFFSKIEKHGQSCLDNLQPDKTSRNTDSFFNELVSLPNLVRLRIDEAHNLKMIFHNILIPNSFSKLESLWIGECNNLEKVFPSNIMSRLTCLKLLIITNCNLLEGVFEMQEPKGTKKSIDLLPSLRHLELIELPNLQYIWEDNFYELSKVKNIEKLDIRQCPKLKIEYPMKVLRQLEMLTIDLRDLKEIPLKEKTTQMLELEEMETSKDEIIPFRDGSKLFSRLKHLRLYGSFDYCQTHLPMRIVQILHNIEVFEVRKTFFEEVFPIERSWDNVEEWQNERYKLSRLNLFELPKLRYLWSGGLQKNSSIVQNLMELNVLGCGILSMSVPSSMSFRNLTWLTVRKCHKMTYLLNPSVARTLVQLRLLVLGECKRMTTVIVEGVEEENDEILFNRLDSIDLRDMLKLTSFHSGKCTIRFPCLDELAIENCPEMRDFSLGIVSTPLLLTENIGLYSETFEICPILEDSKEIYVSNINVTIRQVWEDHYDTNLRYLFEEENSEDNQCDPSSHVEE</sequence>
<evidence type="ECO:0000259" key="8">
    <source>
        <dbReference type="Pfam" id="PF23247"/>
    </source>
</evidence>
<protein>
    <submittedName>
        <fullName evidence="11 12">Probable disease resistance protein At4g27220 isoform X1</fullName>
    </submittedName>
</protein>
<dbReference type="GeneID" id="103485808"/>
<keyword evidence="3" id="KW-0677">Repeat</keyword>
<feature type="domain" description="NB-ARC" evidence="7">
    <location>
        <begin position="157"/>
        <end position="320"/>
    </location>
</feature>
<dbReference type="Pfam" id="PF00931">
    <property type="entry name" value="NB-ARC"/>
    <property type="match status" value="1"/>
</dbReference>
<dbReference type="PANTHER" id="PTHR33463:SF203">
    <property type="entry name" value="AAA+ ATPASE DOMAIN-CONTAINING PROTEIN"/>
    <property type="match status" value="1"/>
</dbReference>
<reference evidence="11 12" key="1">
    <citation type="submission" date="2025-05" db="UniProtKB">
        <authorList>
            <consortium name="RefSeq"/>
        </authorList>
    </citation>
    <scope>IDENTIFICATION</scope>
    <source>
        <tissue evidence="11 12">Stem</tissue>
    </source>
</reference>
<dbReference type="InterPro" id="IPR036388">
    <property type="entry name" value="WH-like_DNA-bd_sf"/>
</dbReference>
<dbReference type="RefSeq" id="XP_008441731.2">
    <property type="nucleotide sequence ID" value="XM_008443509.3"/>
</dbReference>
<dbReference type="RefSeq" id="XP_050940937.1">
    <property type="nucleotide sequence ID" value="XM_051084980.1"/>
</dbReference>
<feature type="domain" description="Disease resistance protein At4g27190-like leucine-rich repeats" evidence="8">
    <location>
        <begin position="797"/>
        <end position="873"/>
    </location>
</feature>
<dbReference type="RefSeq" id="XP_016899499.2">
    <property type="nucleotide sequence ID" value="XM_017044010.2"/>
</dbReference>
<dbReference type="Gene3D" id="1.10.10.10">
    <property type="entry name" value="Winged helix-like DNA-binding domain superfamily/Winged helix DNA-binding domain"/>
    <property type="match status" value="1"/>
</dbReference>
<name>A0A1S3B439_CUCME</name>
<dbReference type="RefSeq" id="XP_008441734.2">
    <property type="nucleotide sequence ID" value="XM_008443512.3"/>
</dbReference>
<dbReference type="Gene3D" id="3.40.50.300">
    <property type="entry name" value="P-loop containing nucleotide triphosphate hydrolases"/>
    <property type="match status" value="1"/>
</dbReference>
<dbReference type="eggNOG" id="KOG4658">
    <property type="taxonomic scope" value="Eukaryota"/>
</dbReference>
<accession>A0A1S3B439</accession>
<proteinExistence type="inferred from homology"/>
<evidence type="ECO:0000256" key="4">
    <source>
        <dbReference type="ARBA" id="ARBA00022741"/>
    </source>
</evidence>
<dbReference type="Pfam" id="PF23247">
    <property type="entry name" value="LRR_RPS2"/>
    <property type="match status" value="3"/>
</dbReference>
<feature type="domain" description="Disease resistance R13L4/SHOC-2-like LRR" evidence="9">
    <location>
        <begin position="586"/>
        <end position="714"/>
    </location>
</feature>
<keyword evidence="5" id="KW-0611">Plant defense</keyword>
<evidence type="ECO:0000259" key="7">
    <source>
        <dbReference type="Pfam" id="PF00931"/>
    </source>
</evidence>
<dbReference type="PRINTS" id="PR00364">
    <property type="entry name" value="DISEASERSIST"/>
</dbReference>
<evidence type="ECO:0000256" key="6">
    <source>
        <dbReference type="ARBA" id="ARBA00022840"/>
    </source>
</evidence>
<dbReference type="InterPro" id="IPR050905">
    <property type="entry name" value="Plant_NBS-LRR"/>
</dbReference>
<dbReference type="InterPro" id="IPR002182">
    <property type="entry name" value="NB-ARC"/>
</dbReference>
<organism evidence="10 11">
    <name type="scientific">Cucumis melo</name>
    <name type="common">Muskmelon</name>
    <dbReference type="NCBI Taxonomy" id="3656"/>
    <lineage>
        <taxon>Eukaryota</taxon>
        <taxon>Viridiplantae</taxon>
        <taxon>Streptophyta</taxon>
        <taxon>Embryophyta</taxon>
        <taxon>Tracheophyta</taxon>
        <taxon>Spermatophyta</taxon>
        <taxon>Magnoliopsida</taxon>
        <taxon>eudicotyledons</taxon>
        <taxon>Gunneridae</taxon>
        <taxon>Pentapetalae</taxon>
        <taxon>rosids</taxon>
        <taxon>fabids</taxon>
        <taxon>Cucurbitales</taxon>
        <taxon>Cucurbitaceae</taxon>
        <taxon>Benincaseae</taxon>
        <taxon>Cucumis</taxon>
    </lineage>
</organism>
<dbReference type="GO" id="GO:0043531">
    <property type="term" value="F:ADP binding"/>
    <property type="evidence" value="ECO:0007669"/>
    <property type="project" value="InterPro"/>
</dbReference>
<keyword evidence="6" id="KW-0067">ATP-binding</keyword>
<feature type="domain" description="Disease resistance protein At4g27190-like leucine-rich repeats" evidence="8">
    <location>
        <begin position="946"/>
        <end position="1085"/>
    </location>
</feature>
<dbReference type="Pfam" id="PF23598">
    <property type="entry name" value="LRR_14"/>
    <property type="match status" value="1"/>
</dbReference>
<dbReference type="SUPFAM" id="SSF52058">
    <property type="entry name" value="L domain-like"/>
    <property type="match status" value="2"/>
</dbReference>
<comment type="similarity">
    <text evidence="1">Belongs to the disease resistance NB-LRR family.</text>
</comment>
<evidence type="ECO:0000259" key="9">
    <source>
        <dbReference type="Pfam" id="PF23598"/>
    </source>
</evidence>
<dbReference type="InterPro" id="IPR042197">
    <property type="entry name" value="Apaf_helical"/>
</dbReference>
<evidence type="ECO:0000256" key="5">
    <source>
        <dbReference type="ARBA" id="ARBA00022821"/>
    </source>
</evidence>
<dbReference type="GO" id="GO:0006952">
    <property type="term" value="P:defense response"/>
    <property type="evidence" value="ECO:0007669"/>
    <property type="project" value="UniProtKB-KW"/>
</dbReference>